<keyword evidence="1 7" id="KW-0853">WD repeat</keyword>
<feature type="compositionally biased region" description="Polar residues" evidence="8">
    <location>
        <begin position="901"/>
        <end position="921"/>
    </location>
</feature>
<keyword evidence="9" id="KW-0675">Receptor</keyword>
<dbReference type="EMBL" id="LN483157">
    <property type="protein sequence ID" value="CED83859.1"/>
    <property type="molecule type" value="Genomic_DNA"/>
</dbReference>
<evidence type="ECO:0000256" key="5">
    <source>
        <dbReference type="ARBA" id="ARBA00038394"/>
    </source>
</evidence>
<reference evidence="9" key="1">
    <citation type="submission" date="2014-08" db="EMBL/GenBank/DDBJ databases">
        <authorList>
            <person name="Sharma Rahul"/>
            <person name="Thines Marco"/>
        </authorList>
    </citation>
    <scope>NUCLEOTIDE SEQUENCE</scope>
</reference>
<dbReference type="GO" id="GO:0003723">
    <property type="term" value="F:RNA binding"/>
    <property type="evidence" value="ECO:0007669"/>
    <property type="project" value="TreeGrafter"/>
</dbReference>
<comment type="similarity">
    <text evidence="5">Belongs to the WD repeat STRAP family.</text>
</comment>
<evidence type="ECO:0000256" key="4">
    <source>
        <dbReference type="ARBA" id="ARBA00023187"/>
    </source>
</evidence>
<sequence length="1097" mass="118678">MNPTPRSVPLVCSGHQRPVVHLNFSPLQEQDESYMLISSCKDGKPMLRDWTGDWVGTFLGHKGAVWQSKLSADTSRAATGSADFSAKIWDTYTGSCLHTFEHKHIVRTVALSPSTSANSNEGAYVLTGGQEKKLRIFNLARPDADPLYMTKRGDLDGAEGLAHEGNIRSVVWDSQDGNVAVSAGEEGVVRWWDLRTLEQTAELKLPDAVTSMELAHGGGTLCVTSGKSVIFLDIARRDPPLSIPIPHAPTSASLHPFLRDRFVAGSSADPWVRVYDLESGEERECYKGHHGPIHSVSYSPDGEMYASSSEDGTIRLWQTHPGRSYGLWQGTGGSNGANNLQLDQDEEELIWDAEKALVSHRTDDALGLYLRALHLPSGPSPFASLALGKLISRGELSFYLEGSTDQAWWTPRSEASESVSGKAISSAGFRPESSSSRPSLGSSLPSGSLSGSVNRESSIPRTGNGHAKTKRREWEKMNKAAGAFLVGLLAALEDCSTDIRRRSEESHEKEQSYGDGLVQETKSEFSSGFEERAWPAIVSLKLANDLFSNLLTLYRHGLLLPSDPIVPLPVPDPSSFLRDSPIFQASEGAKMNMWALGEFAAGKLLTVSWIVSIDDVEGINEADRELVKSLAMHAHYLLALTIHEKDLAASLSHLQDILSLGPVDLEEAQALVNSARPRASTLERKLATRARHAAASASMNPNLLSPTRISARPKKTKPSRPFVVSPAPSTGLGLPTFPFPRQLAPPKTSSYVSTTQSHTYHPSSRPGSPVEINGSKISARPSHDRTPSDSSSVFNPTGFMAHLSRRPSTYSFNTARSKASLSPSLFSLQLQDSRSGPAPGLVDQLFVEGEVLVPSVNYLSASSSSASRSKTWGPSGWNWFRPKSQAEGSLKRMQSGPLDRSSLTNTGRSRLSSPLASNPEGTNGRVDVRSVFPAPSKRNVIVPTQSSDDNRLTPPVTPSTKLKPKPALSISTEPLSPNISDSSPQPLSPLLPPSPLSSRSVVSSPASSTRRVHEVTRLTKFGDQSLDPQLRQLEMDSKVTMASFCDVCGTEGVNLPACPKCHIRFCSRQCRIGELGAGDGKRHICGILKTRKASNPQ</sequence>
<dbReference type="InterPro" id="IPR036322">
    <property type="entry name" value="WD40_repeat_dom_sf"/>
</dbReference>
<dbReference type="CDD" id="cd00200">
    <property type="entry name" value="WD40"/>
    <property type="match status" value="1"/>
</dbReference>
<dbReference type="GO" id="GO:0016301">
    <property type="term" value="F:kinase activity"/>
    <property type="evidence" value="ECO:0007669"/>
    <property type="project" value="UniProtKB-KW"/>
</dbReference>
<dbReference type="InterPro" id="IPR015943">
    <property type="entry name" value="WD40/YVTN_repeat-like_dom_sf"/>
</dbReference>
<feature type="region of interest" description="Disordered" evidence="8">
    <location>
        <begin position="886"/>
        <end position="1013"/>
    </location>
</feature>
<dbReference type="Pfam" id="PF00400">
    <property type="entry name" value="WD40"/>
    <property type="match status" value="3"/>
</dbReference>
<keyword evidence="9" id="KW-0418">Kinase</keyword>
<evidence type="ECO:0000256" key="8">
    <source>
        <dbReference type="SAM" id="MobiDB-lite"/>
    </source>
</evidence>
<feature type="region of interest" description="Disordered" evidence="8">
    <location>
        <begin position="420"/>
        <end position="472"/>
    </location>
</feature>
<dbReference type="Gene3D" id="2.130.10.10">
    <property type="entry name" value="YVTN repeat-like/Quinoprotein amine dehydrogenase"/>
    <property type="match status" value="1"/>
</dbReference>
<evidence type="ECO:0000256" key="3">
    <source>
        <dbReference type="ARBA" id="ARBA00022737"/>
    </source>
</evidence>
<evidence type="ECO:0000256" key="1">
    <source>
        <dbReference type="ARBA" id="ARBA00022574"/>
    </source>
</evidence>
<evidence type="ECO:0000313" key="9">
    <source>
        <dbReference type="EMBL" id="CED83859.1"/>
    </source>
</evidence>
<dbReference type="PROSITE" id="PS50294">
    <property type="entry name" value="WD_REPEATS_REGION"/>
    <property type="match status" value="2"/>
</dbReference>
<dbReference type="PROSITE" id="PS50082">
    <property type="entry name" value="WD_REPEATS_2"/>
    <property type="match status" value="3"/>
</dbReference>
<dbReference type="PANTHER" id="PTHR19877:SF13">
    <property type="entry name" value="SERINE-THREONINE KINASE RECEPTOR-ASSOCIATED PROTEIN"/>
    <property type="match status" value="1"/>
</dbReference>
<evidence type="ECO:0000256" key="2">
    <source>
        <dbReference type="ARBA" id="ARBA00022664"/>
    </source>
</evidence>
<keyword evidence="3" id="KW-0677">Repeat</keyword>
<organism evidence="9">
    <name type="scientific">Phaffia rhodozyma</name>
    <name type="common">Yeast</name>
    <name type="synonym">Xanthophyllomyces dendrorhous</name>
    <dbReference type="NCBI Taxonomy" id="264483"/>
    <lineage>
        <taxon>Eukaryota</taxon>
        <taxon>Fungi</taxon>
        <taxon>Dikarya</taxon>
        <taxon>Basidiomycota</taxon>
        <taxon>Agaricomycotina</taxon>
        <taxon>Tremellomycetes</taxon>
        <taxon>Cystofilobasidiales</taxon>
        <taxon>Mrakiaceae</taxon>
        <taxon>Phaffia</taxon>
    </lineage>
</organism>
<accession>A0A0F7STB8</accession>
<dbReference type="SMART" id="SM00320">
    <property type="entry name" value="WD40"/>
    <property type="match status" value="6"/>
</dbReference>
<feature type="repeat" description="WD" evidence="7">
    <location>
        <begin position="58"/>
        <end position="99"/>
    </location>
</feature>
<name>A0A0F7STB8_PHARH</name>
<feature type="compositionally biased region" description="Polar residues" evidence="8">
    <location>
        <begin position="969"/>
        <end position="979"/>
    </location>
</feature>
<evidence type="ECO:0000256" key="6">
    <source>
        <dbReference type="ARBA" id="ARBA00040390"/>
    </source>
</evidence>
<protein>
    <recommendedName>
        <fullName evidence="6">Serine-threonine kinase receptor-associated protein</fullName>
    </recommendedName>
</protein>
<proteinExistence type="inferred from homology"/>
<feature type="repeat" description="WD" evidence="7">
    <location>
        <begin position="160"/>
        <end position="202"/>
    </location>
</feature>
<dbReference type="SUPFAM" id="SSF50978">
    <property type="entry name" value="WD40 repeat-like"/>
    <property type="match status" value="1"/>
</dbReference>
<evidence type="ECO:0000256" key="7">
    <source>
        <dbReference type="PROSITE-ProRule" id="PRU00221"/>
    </source>
</evidence>
<dbReference type="InterPro" id="IPR001680">
    <property type="entry name" value="WD40_rpt"/>
</dbReference>
<feature type="compositionally biased region" description="Pro residues" evidence="8">
    <location>
        <begin position="986"/>
        <end position="995"/>
    </location>
</feature>
<feature type="compositionally biased region" description="Polar residues" evidence="8">
    <location>
        <begin position="699"/>
        <end position="708"/>
    </location>
</feature>
<feature type="region of interest" description="Disordered" evidence="8">
    <location>
        <begin position="693"/>
        <end position="798"/>
    </location>
</feature>
<feature type="compositionally biased region" description="Polar residues" evidence="8">
    <location>
        <begin position="747"/>
        <end position="766"/>
    </location>
</feature>
<keyword evidence="9" id="KW-0808">Transferase</keyword>
<keyword evidence="4" id="KW-0508">mRNA splicing</keyword>
<feature type="repeat" description="WD" evidence="7">
    <location>
        <begin position="286"/>
        <end position="318"/>
    </location>
</feature>
<feature type="compositionally biased region" description="Low complexity" evidence="8">
    <location>
        <begin position="996"/>
        <end position="1008"/>
    </location>
</feature>
<dbReference type="PANTHER" id="PTHR19877">
    <property type="entry name" value="EUKARYOTIC TRANSLATION INITIATION FACTOR 3 SUBUNIT I"/>
    <property type="match status" value="1"/>
</dbReference>
<dbReference type="GO" id="GO:0000387">
    <property type="term" value="P:spliceosomal snRNP assembly"/>
    <property type="evidence" value="ECO:0007669"/>
    <property type="project" value="TreeGrafter"/>
</dbReference>
<dbReference type="GO" id="GO:0032797">
    <property type="term" value="C:SMN complex"/>
    <property type="evidence" value="ECO:0007669"/>
    <property type="project" value="TreeGrafter"/>
</dbReference>
<keyword evidence="2" id="KW-0507">mRNA processing</keyword>
<feature type="compositionally biased region" description="Low complexity" evidence="8">
    <location>
        <begin position="431"/>
        <end position="452"/>
    </location>
</feature>
<dbReference type="AlphaFoldDB" id="A0A0F7STB8"/>